<keyword evidence="2" id="KW-0238">DNA-binding</keyword>
<evidence type="ECO:0000256" key="5">
    <source>
        <dbReference type="SAM" id="MobiDB-lite"/>
    </source>
</evidence>
<accession>A0AAQ3QFJ2</accession>
<dbReference type="PANTHER" id="PTHR31314">
    <property type="entry name" value="MYB FAMILY TRANSCRIPTION FACTOR PHL7-LIKE"/>
    <property type="match status" value="1"/>
</dbReference>
<evidence type="ECO:0000256" key="1">
    <source>
        <dbReference type="ARBA" id="ARBA00023015"/>
    </source>
</evidence>
<keyword evidence="3" id="KW-0804">Transcription</keyword>
<evidence type="ECO:0000256" key="4">
    <source>
        <dbReference type="ARBA" id="ARBA00023242"/>
    </source>
</evidence>
<keyword evidence="1" id="KW-0805">Transcription regulation</keyword>
<evidence type="ECO:0000313" key="7">
    <source>
        <dbReference type="EMBL" id="WOL09104.1"/>
    </source>
</evidence>
<dbReference type="InterPro" id="IPR046955">
    <property type="entry name" value="PHR1-like"/>
</dbReference>
<dbReference type="NCBIfam" id="TIGR01557">
    <property type="entry name" value="myb_SHAQKYF"/>
    <property type="match status" value="1"/>
</dbReference>
<proteinExistence type="predicted"/>
<sequence length="455" mass="51474">MEEEVVEIYQAREKSEHKGTMSCRSAKRKERLEELDLNEGVFIDSDWPSREDEVVEDDDDDRGSITEVAGGMGSSNNSSTDDDSNTDNINNKSESGEGDQGAMLTVRQYNRSKMPRLRWTPDLHLSFVHAVERLGGPDRATPKMVLQVMNVRGLSIAHVKSHLQMYRSKKQLDHVWQEKSPLLSAVSPMDLYLRRGLQESFYQRTVAASYQSSLAAASPSSHLRHAHDDADHFYSLMHKLKWGNFGFQRWKFNQQQAVPFREKGKPCSSHLLSGYQNQRWPTATDEMRGRNGSDQGAASLNRSFLDANFGWKSSSSRHYYDKDGSSSLHIPVVINGGQTDSQFMNPTQLEVDNKLKPELIKEMLGEGELPKMVDLKETTERDSSVDLRLSLGRSSVNGGADEKNSEQVNCRTMLSLSLTPPTRMKQLEVEEDEEGMQLKMKLLERGNISRKEGLI</sequence>
<dbReference type="Gene3D" id="1.10.10.60">
    <property type="entry name" value="Homeodomain-like"/>
    <property type="match status" value="1"/>
</dbReference>
<evidence type="ECO:0000256" key="2">
    <source>
        <dbReference type="ARBA" id="ARBA00023125"/>
    </source>
</evidence>
<dbReference type="EMBL" id="CP136894">
    <property type="protein sequence ID" value="WOL09104.1"/>
    <property type="molecule type" value="Genomic_DNA"/>
</dbReference>
<gene>
    <name evidence="7" type="ORF">Cni_G17857</name>
</gene>
<organism evidence="7 8">
    <name type="scientific">Canna indica</name>
    <name type="common">Indian-shot</name>
    <dbReference type="NCBI Taxonomy" id="4628"/>
    <lineage>
        <taxon>Eukaryota</taxon>
        <taxon>Viridiplantae</taxon>
        <taxon>Streptophyta</taxon>
        <taxon>Embryophyta</taxon>
        <taxon>Tracheophyta</taxon>
        <taxon>Spermatophyta</taxon>
        <taxon>Magnoliopsida</taxon>
        <taxon>Liliopsida</taxon>
        <taxon>Zingiberales</taxon>
        <taxon>Cannaceae</taxon>
        <taxon>Canna</taxon>
    </lineage>
</organism>
<name>A0AAQ3QFJ2_9LILI</name>
<dbReference type="SUPFAM" id="SSF46689">
    <property type="entry name" value="Homeodomain-like"/>
    <property type="match status" value="1"/>
</dbReference>
<dbReference type="GO" id="GO:0003700">
    <property type="term" value="F:DNA-binding transcription factor activity"/>
    <property type="evidence" value="ECO:0007669"/>
    <property type="project" value="InterPro"/>
</dbReference>
<evidence type="ECO:0000256" key="3">
    <source>
        <dbReference type="ARBA" id="ARBA00023163"/>
    </source>
</evidence>
<dbReference type="PANTHER" id="PTHR31314:SF128">
    <property type="entry name" value="OS11G0106100 PROTEIN"/>
    <property type="match status" value="1"/>
</dbReference>
<dbReference type="GO" id="GO:0003677">
    <property type="term" value="F:DNA binding"/>
    <property type="evidence" value="ECO:0007669"/>
    <property type="project" value="UniProtKB-KW"/>
</dbReference>
<reference evidence="7 8" key="1">
    <citation type="submission" date="2023-10" db="EMBL/GenBank/DDBJ databases">
        <title>Chromosome-scale genome assembly provides insights into flower coloration mechanisms of Canna indica.</title>
        <authorList>
            <person name="Li C."/>
        </authorList>
    </citation>
    <scope>NUCLEOTIDE SEQUENCE [LARGE SCALE GENOMIC DNA]</scope>
    <source>
        <tissue evidence="7">Flower</tissue>
    </source>
</reference>
<feature type="domain" description="HTH myb-type" evidence="6">
    <location>
        <begin position="111"/>
        <end position="171"/>
    </location>
</feature>
<dbReference type="FunFam" id="1.10.10.60:FF:000002">
    <property type="entry name" value="Myb family transcription factor"/>
    <property type="match status" value="1"/>
</dbReference>
<keyword evidence="8" id="KW-1185">Reference proteome</keyword>
<dbReference type="InterPro" id="IPR017930">
    <property type="entry name" value="Myb_dom"/>
</dbReference>
<evidence type="ECO:0000313" key="8">
    <source>
        <dbReference type="Proteomes" id="UP001327560"/>
    </source>
</evidence>
<feature type="region of interest" description="Disordered" evidence="5">
    <location>
        <begin position="43"/>
        <end position="103"/>
    </location>
</feature>
<protein>
    <submittedName>
        <fullName evidence="7">Two-component response regulator ARR18-like isoform X1</fullName>
    </submittedName>
</protein>
<dbReference type="InterPro" id="IPR006447">
    <property type="entry name" value="Myb_dom_plants"/>
</dbReference>
<evidence type="ECO:0000259" key="6">
    <source>
        <dbReference type="PROSITE" id="PS51294"/>
    </source>
</evidence>
<dbReference type="PROSITE" id="PS51294">
    <property type="entry name" value="HTH_MYB"/>
    <property type="match status" value="1"/>
</dbReference>
<dbReference type="Pfam" id="PF00249">
    <property type="entry name" value="Myb_DNA-binding"/>
    <property type="match status" value="1"/>
</dbReference>
<dbReference type="AlphaFoldDB" id="A0AAQ3QFJ2"/>
<dbReference type="InterPro" id="IPR009057">
    <property type="entry name" value="Homeodomain-like_sf"/>
</dbReference>
<dbReference type="InterPro" id="IPR001005">
    <property type="entry name" value="SANT/Myb"/>
</dbReference>
<keyword evidence="4" id="KW-0539">Nucleus</keyword>
<dbReference type="Proteomes" id="UP001327560">
    <property type="component" value="Chromosome 5"/>
</dbReference>